<accession>A0A7I7WKQ0</accession>
<dbReference type="SUPFAM" id="SSF143120">
    <property type="entry name" value="YefM-like"/>
    <property type="match status" value="1"/>
</dbReference>
<proteinExistence type="inferred from homology"/>
<name>A0A7I7WKQ0_MYCGU</name>
<sequence length="81" mass="9344">MRVTKLYPELRRSLTEYDVEELVARLPELLAYGEPITVTDTGQQPWVLVPAEFYDTLIAAWAGLNSWIEARRQQSEPLPKL</sequence>
<comment type="similarity">
    <text evidence="1">Belongs to the phD/YefM antitoxin family.</text>
</comment>
<reference evidence="2 3" key="1">
    <citation type="journal article" date="2019" name="Emerg. Microbes Infect.">
        <title>Comprehensive subspecies identification of 175 nontuberculous mycobacteria species based on 7547 genomic profiles.</title>
        <authorList>
            <person name="Matsumoto Y."/>
            <person name="Kinjo T."/>
            <person name="Motooka D."/>
            <person name="Nabeya D."/>
            <person name="Jung N."/>
            <person name="Uechi K."/>
            <person name="Horii T."/>
            <person name="Iida T."/>
            <person name="Fujita J."/>
            <person name="Nakamura S."/>
        </authorList>
    </citation>
    <scope>NUCLEOTIDE SEQUENCE [LARGE SCALE GENOMIC DNA]</scope>
    <source>
        <strain evidence="2 3">JCM 12688</strain>
    </source>
</reference>
<protein>
    <recommendedName>
        <fullName evidence="4">Antitoxin</fullName>
    </recommendedName>
</protein>
<dbReference type="Proteomes" id="UP000466187">
    <property type="component" value="Chromosome"/>
</dbReference>
<gene>
    <name evidence="2" type="ORF">MGAD_14180</name>
</gene>
<evidence type="ECO:0000256" key="1">
    <source>
        <dbReference type="ARBA" id="ARBA00009981"/>
    </source>
</evidence>
<dbReference type="InterPro" id="IPR036165">
    <property type="entry name" value="YefM-like_sf"/>
</dbReference>
<evidence type="ECO:0000313" key="2">
    <source>
        <dbReference type="EMBL" id="BBZ17083.1"/>
    </source>
</evidence>
<dbReference type="KEGG" id="mgad:MGAD_14180"/>
<evidence type="ECO:0000313" key="3">
    <source>
        <dbReference type="Proteomes" id="UP000466187"/>
    </source>
</evidence>
<dbReference type="EMBL" id="AP022608">
    <property type="protein sequence ID" value="BBZ17083.1"/>
    <property type="molecule type" value="Genomic_DNA"/>
</dbReference>
<organism evidence="2 3">
    <name type="scientific">Mycolicibacterium gadium</name>
    <name type="common">Mycobacterium gadium</name>
    <dbReference type="NCBI Taxonomy" id="1794"/>
    <lineage>
        <taxon>Bacteria</taxon>
        <taxon>Bacillati</taxon>
        <taxon>Actinomycetota</taxon>
        <taxon>Actinomycetes</taxon>
        <taxon>Mycobacteriales</taxon>
        <taxon>Mycobacteriaceae</taxon>
        <taxon>Mycolicibacterium</taxon>
    </lineage>
</organism>
<evidence type="ECO:0008006" key="4">
    <source>
        <dbReference type="Google" id="ProtNLM"/>
    </source>
</evidence>
<dbReference type="AlphaFoldDB" id="A0A7I7WKQ0"/>